<dbReference type="EMBL" id="SNRW01013958">
    <property type="protein sequence ID" value="KAA6372027.1"/>
    <property type="molecule type" value="Genomic_DNA"/>
</dbReference>
<organism evidence="1 2">
    <name type="scientific">Streblomastix strix</name>
    <dbReference type="NCBI Taxonomy" id="222440"/>
    <lineage>
        <taxon>Eukaryota</taxon>
        <taxon>Metamonada</taxon>
        <taxon>Preaxostyla</taxon>
        <taxon>Oxymonadida</taxon>
        <taxon>Streblomastigidae</taxon>
        <taxon>Streblomastix</taxon>
    </lineage>
</organism>
<sequence length="106" mass="11952">PRLLVFKVLKYYSYVSKNSSYYAVVIAIINGNFQQYPQMLIITVSNQLQGITLQGIGGQGFSDKNTQLIHGHVQQFIVRNTDCVKLVGNEIADTMSCQKIKLNRNL</sequence>
<name>A0A5J4UNM9_9EUKA</name>
<dbReference type="AlphaFoldDB" id="A0A5J4UNM9"/>
<reference evidence="1 2" key="1">
    <citation type="submission" date="2019-03" db="EMBL/GenBank/DDBJ databases">
        <title>Single cell metagenomics reveals metabolic interactions within the superorganism composed of flagellate Streblomastix strix and complex community of Bacteroidetes bacteria on its surface.</title>
        <authorList>
            <person name="Treitli S.C."/>
            <person name="Kolisko M."/>
            <person name="Husnik F."/>
            <person name="Keeling P."/>
            <person name="Hampl V."/>
        </authorList>
    </citation>
    <scope>NUCLEOTIDE SEQUENCE [LARGE SCALE GENOMIC DNA]</scope>
    <source>
        <strain evidence="1">ST1C</strain>
    </source>
</reference>
<feature type="non-terminal residue" evidence="1">
    <location>
        <position position="1"/>
    </location>
</feature>
<gene>
    <name evidence="1" type="ORF">EZS28_032445</name>
</gene>
<comment type="caution">
    <text evidence="1">The sequence shown here is derived from an EMBL/GenBank/DDBJ whole genome shotgun (WGS) entry which is preliminary data.</text>
</comment>
<evidence type="ECO:0000313" key="1">
    <source>
        <dbReference type="EMBL" id="KAA6372027.1"/>
    </source>
</evidence>
<evidence type="ECO:0000313" key="2">
    <source>
        <dbReference type="Proteomes" id="UP000324800"/>
    </source>
</evidence>
<dbReference type="Proteomes" id="UP000324800">
    <property type="component" value="Unassembled WGS sequence"/>
</dbReference>
<protein>
    <submittedName>
        <fullName evidence="1">Uncharacterized protein</fullName>
    </submittedName>
</protein>
<proteinExistence type="predicted"/>
<accession>A0A5J4UNM9</accession>